<dbReference type="InterPro" id="IPR024083">
    <property type="entry name" value="Fumarase/histidase_N"/>
</dbReference>
<accession>A0A8S9H5L7</accession>
<proteinExistence type="predicted"/>
<sequence length="761" mass="84781">MWSQRDAPCARSTLRSHVPNPGQRAYQREETDRGAAKEKTREGREAPPDTAERAVTRLSFVGLERVWIDEREREPDLNACVLLACFYVLSSNGVLYPDFWIGSLGADIISTLANESKEYSILSLVELPSSIKNLHELKYLKMKRCKKLRIIPTNINLASLKKVDMDYCSQLETFPDISRNIKTLSARDTKIKDVPASVVGRWSRCRKLEIGSKSLERLTHVPQGVTKLDIINSAIKRIPDCITALQHLVDLIVENCTNLVSIPALPPSLKSLNANSCVSLKTVDCSFHNPVNVLTFYNCPQLDEDARRGIIQQSVRKYLFLPGKEVPAEFTYKATGKSITIPLAPGGEGTFSASSRFKACFLLSPINKDQLFLSITCHLRGKGGVQINSFFRNPRLCELSPLSEHLFIFQGDLFDRGNRRHEVEVDTSEISFEFSCDDNDDKIIECGVQILTEEADGSSENTEVENFETETNISDLEFGRDDAGYEFLSLYLSVLKTTKMQKDQGILALCKYIKKQEAEDSSSKVENFGDEGIDLSNVSVHKLNFDISEYLKKKGGKRFYEGTTLDASDELVLSLTVSLHHYLSSEVNSTNASKELVLAMLDSLRTYTEKKEAEGSSSSSEVNSGHESNEIVLKRRKLKVAAAKREVENIETETNISDVDAARPPDTAEIPMAIYVASGQLSRGIAAATLRYATAMGSYSMSFREERDTFGPIQVRSDNPDAETLQNFEIGGDRERMPEPIVSAFDVLKKCASIAAATEIN</sequence>
<evidence type="ECO:0000313" key="3">
    <source>
        <dbReference type="Proteomes" id="UP000712281"/>
    </source>
</evidence>
<evidence type="ECO:0000313" key="2">
    <source>
        <dbReference type="EMBL" id="KAF2551707.1"/>
    </source>
</evidence>
<reference evidence="2" key="1">
    <citation type="submission" date="2019-12" db="EMBL/GenBank/DDBJ databases">
        <title>Genome sequencing and annotation of Brassica cretica.</title>
        <authorList>
            <person name="Studholme D.J."/>
            <person name="Sarris P.F."/>
        </authorList>
    </citation>
    <scope>NUCLEOTIDE SEQUENCE</scope>
    <source>
        <strain evidence="2">PFS-001/15</strain>
        <tissue evidence="2">Leaf</tissue>
    </source>
</reference>
<dbReference type="InterPro" id="IPR032675">
    <property type="entry name" value="LRR_dom_sf"/>
</dbReference>
<dbReference type="PANTHER" id="PTHR16083:SF83">
    <property type="entry name" value="LEUCINE-RICH REPEAT-CONTAINING PROTEIN 40"/>
    <property type="match status" value="1"/>
</dbReference>
<dbReference type="SUPFAM" id="SSF52058">
    <property type="entry name" value="L domain-like"/>
    <property type="match status" value="1"/>
</dbReference>
<dbReference type="Gene3D" id="3.80.10.10">
    <property type="entry name" value="Ribonuclease Inhibitor"/>
    <property type="match status" value="1"/>
</dbReference>
<dbReference type="Gene3D" id="1.10.275.10">
    <property type="entry name" value="Fumarase/aspartase (N-terminal domain)"/>
    <property type="match status" value="1"/>
</dbReference>
<protein>
    <submittedName>
        <fullName evidence="2">Uncharacterized protein</fullName>
    </submittedName>
</protein>
<feature type="compositionally biased region" description="Basic and acidic residues" evidence="1">
    <location>
        <begin position="26"/>
        <end position="50"/>
    </location>
</feature>
<dbReference type="AlphaFoldDB" id="A0A8S9H5L7"/>
<dbReference type="Proteomes" id="UP000712281">
    <property type="component" value="Unassembled WGS sequence"/>
</dbReference>
<name>A0A8S9H5L7_BRACR</name>
<gene>
    <name evidence="2" type="ORF">F2Q68_00036638</name>
</gene>
<evidence type="ECO:0000256" key="1">
    <source>
        <dbReference type="SAM" id="MobiDB-lite"/>
    </source>
</evidence>
<dbReference type="PANTHER" id="PTHR16083">
    <property type="entry name" value="LEUCINE RICH REPEAT CONTAINING PROTEIN"/>
    <property type="match status" value="1"/>
</dbReference>
<feature type="region of interest" description="Disordered" evidence="1">
    <location>
        <begin position="1"/>
        <end position="50"/>
    </location>
</feature>
<organism evidence="2 3">
    <name type="scientific">Brassica cretica</name>
    <name type="common">Mustard</name>
    <dbReference type="NCBI Taxonomy" id="69181"/>
    <lineage>
        <taxon>Eukaryota</taxon>
        <taxon>Viridiplantae</taxon>
        <taxon>Streptophyta</taxon>
        <taxon>Embryophyta</taxon>
        <taxon>Tracheophyta</taxon>
        <taxon>Spermatophyta</taxon>
        <taxon>Magnoliopsida</taxon>
        <taxon>eudicotyledons</taxon>
        <taxon>Gunneridae</taxon>
        <taxon>Pentapetalae</taxon>
        <taxon>rosids</taxon>
        <taxon>malvids</taxon>
        <taxon>Brassicales</taxon>
        <taxon>Brassicaceae</taxon>
        <taxon>Brassiceae</taxon>
        <taxon>Brassica</taxon>
    </lineage>
</organism>
<comment type="caution">
    <text evidence="2">The sequence shown here is derived from an EMBL/GenBank/DDBJ whole genome shotgun (WGS) entry which is preliminary data.</text>
</comment>
<dbReference type="EMBL" id="QGKW02001988">
    <property type="protein sequence ID" value="KAF2551707.1"/>
    <property type="molecule type" value="Genomic_DNA"/>
</dbReference>